<feature type="compositionally biased region" description="Polar residues" evidence="1">
    <location>
        <begin position="34"/>
        <end position="55"/>
    </location>
</feature>
<evidence type="ECO:0000256" key="2">
    <source>
        <dbReference type="SAM" id="Phobius"/>
    </source>
</evidence>
<keyword evidence="2" id="KW-0472">Membrane</keyword>
<feature type="region of interest" description="Disordered" evidence="1">
    <location>
        <begin position="32"/>
        <end position="55"/>
    </location>
</feature>
<dbReference type="Proteomes" id="UP001195769">
    <property type="component" value="Unassembled WGS sequence"/>
</dbReference>
<feature type="transmembrane region" description="Helical" evidence="2">
    <location>
        <begin position="149"/>
        <end position="169"/>
    </location>
</feature>
<feature type="compositionally biased region" description="Polar residues" evidence="1">
    <location>
        <begin position="120"/>
        <end position="139"/>
    </location>
</feature>
<dbReference type="EMBL" id="JABBWK010000229">
    <property type="protein sequence ID" value="KAG1886933.1"/>
    <property type="molecule type" value="Genomic_DNA"/>
</dbReference>
<accession>A0AAD4DQY5</accession>
<proteinExistence type="predicted"/>
<evidence type="ECO:0000256" key="1">
    <source>
        <dbReference type="SAM" id="MobiDB-lite"/>
    </source>
</evidence>
<feature type="region of interest" description="Disordered" evidence="1">
    <location>
        <begin position="96"/>
        <end position="139"/>
    </location>
</feature>
<name>A0AAD4DQY5_9AGAM</name>
<keyword evidence="2" id="KW-0812">Transmembrane</keyword>
<organism evidence="3 4">
    <name type="scientific">Suillus fuscotomentosus</name>
    <dbReference type="NCBI Taxonomy" id="1912939"/>
    <lineage>
        <taxon>Eukaryota</taxon>
        <taxon>Fungi</taxon>
        <taxon>Dikarya</taxon>
        <taxon>Basidiomycota</taxon>
        <taxon>Agaricomycotina</taxon>
        <taxon>Agaricomycetes</taxon>
        <taxon>Agaricomycetidae</taxon>
        <taxon>Boletales</taxon>
        <taxon>Suillineae</taxon>
        <taxon>Suillaceae</taxon>
        <taxon>Suillus</taxon>
    </lineage>
</organism>
<comment type="caution">
    <text evidence="3">The sequence shown here is derived from an EMBL/GenBank/DDBJ whole genome shotgun (WGS) entry which is preliminary data.</text>
</comment>
<sequence>MYLSAFQAKAVNKPLVDVEGVHRIQPGFFDDHVNSSTSPSHCTAAPRQSMQPSRLSSHNLLSLAQNFISGMLRRRDGSAIWLPPVVEVLLTAGKPRNYHARKKPSTSSSQPPKPPTMQQHNGGATQSNLPSSQQPNTTATASVTSNISYMAPLSFFPFVLALVCLRLVFLYRLSVDRILGTVPVPHPPPIAPTCARAFGL</sequence>
<protein>
    <submittedName>
        <fullName evidence="3">Uncharacterized protein</fullName>
    </submittedName>
</protein>
<evidence type="ECO:0000313" key="3">
    <source>
        <dbReference type="EMBL" id="KAG1886933.1"/>
    </source>
</evidence>
<dbReference type="AlphaFoldDB" id="A0AAD4DQY5"/>
<keyword evidence="4" id="KW-1185">Reference proteome</keyword>
<reference evidence="3" key="1">
    <citation type="journal article" date="2020" name="New Phytol.">
        <title>Comparative genomics reveals dynamic genome evolution in host specialist ectomycorrhizal fungi.</title>
        <authorList>
            <person name="Lofgren L.A."/>
            <person name="Nguyen N.H."/>
            <person name="Vilgalys R."/>
            <person name="Ruytinx J."/>
            <person name="Liao H.L."/>
            <person name="Branco S."/>
            <person name="Kuo A."/>
            <person name="LaButti K."/>
            <person name="Lipzen A."/>
            <person name="Andreopoulos W."/>
            <person name="Pangilinan J."/>
            <person name="Riley R."/>
            <person name="Hundley H."/>
            <person name="Na H."/>
            <person name="Barry K."/>
            <person name="Grigoriev I.V."/>
            <person name="Stajich J.E."/>
            <person name="Kennedy P.G."/>
        </authorList>
    </citation>
    <scope>NUCLEOTIDE SEQUENCE</scope>
    <source>
        <strain evidence="3">FC203</strain>
    </source>
</reference>
<gene>
    <name evidence="3" type="ORF">F5891DRAFT_1200295</name>
</gene>
<keyword evidence="2" id="KW-1133">Transmembrane helix</keyword>
<evidence type="ECO:0000313" key="4">
    <source>
        <dbReference type="Proteomes" id="UP001195769"/>
    </source>
</evidence>
<dbReference type="RefSeq" id="XP_041216774.1">
    <property type="nucleotide sequence ID" value="XM_041368815.1"/>
</dbReference>
<dbReference type="GeneID" id="64663113"/>